<evidence type="ECO:0000313" key="1">
    <source>
        <dbReference type="EMBL" id="KAI5663630.1"/>
    </source>
</evidence>
<dbReference type="Proteomes" id="UP001060085">
    <property type="component" value="Linkage Group LG05"/>
</dbReference>
<accession>A0ACC0ATF9</accession>
<protein>
    <submittedName>
        <fullName evidence="1">Uncharacterized protein</fullName>
    </submittedName>
</protein>
<keyword evidence="2" id="KW-1185">Reference proteome</keyword>
<evidence type="ECO:0000313" key="2">
    <source>
        <dbReference type="Proteomes" id="UP001060085"/>
    </source>
</evidence>
<reference evidence="2" key="1">
    <citation type="journal article" date="2023" name="Nat. Plants">
        <title>Single-cell RNA sequencing provides a high-resolution roadmap for understanding the multicellular compartmentation of specialized metabolism.</title>
        <authorList>
            <person name="Sun S."/>
            <person name="Shen X."/>
            <person name="Li Y."/>
            <person name="Li Y."/>
            <person name="Wang S."/>
            <person name="Li R."/>
            <person name="Zhang H."/>
            <person name="Shen G."/>
            <person name="Guo B."/>
            <person name="Wei J."/>
            <person name="Xu J."/>
            <person name="St-Pierre B."/>
            <person name="Chen S."/>
            <person name="Sun C."/>
        </authorList>
    </citation>
    <scope>NUCLEOTIDE SEQUENCE [LARGE SCALE GENOMIC DNA]</scope>
</reference>
<sequence>MTSKFISKSILHLVPNDPEIFVLNVIQEVQVLLQMGRTEAKQWKFERVMSEIQTRNIEAYIYLAKIDLEKWTFLHDGRHKHRVIKTNISEALNSIKVRVLPLKA</sequence>
<dbReference type="EMBL" id="CM044705">
    <property type="protein sequence ID" value="KAI5663630.1"/>
    <property type="molecule type" value="Genomic_DNA"/>
</dbReference>
<organism evidence="1 2">
    <name type="scientific">Catharanthus roseus</name>
    <name type="common">Madagascar periwinkle</name>
    <name type="synonym">Vinca rosea</name>
    <dbReference type="NCBI Taxonomy" id="4058"/>
    <lineage>
        <taxon>Eukaryota</taxon>
        <taxon>Viridiplantae</taxon>
        <taxon>Streptophyta</taxon>
        <taxon>Embryophyta</taxon>
        <taxon>Tracheophyta</taxon>
        <taxon>Spermatophyta</taxon>
        <taxon>Magnoliopsida</taxon>
        <taxon>eudicotyledons</taxon>
        <taxon>Gunneridae</taxon>
        <taxon>Pentapetalae</taxon>
        <taxon>asterids</taxon>
        <taxon>lamiids</taxon>
        <taxon>Gentianales</taxon>
        <taxon>Apocynaceae</taxon>
        <taxon>Rauvolfioideae</taxon>
        <taxon>Vinceae</taxon>
        <taxon>Catharanthinae</taxon>
        <taxon>Catharanthus</taxon>
    </lineage>
</organism>
<gene>
    <name evidence="1" type="ORF">M9H77_22953</name>
</gene>
<comment type="caution">
    <text evidence="1">The sequence shown here is derived from an EMBL/GenBank/DDBJ whole genome shotgun (WGS) entry which is preliminary data.</text>
</comment>
<proteinExistence type="predicted"/>
<name>A0ACC0ATF9_CATRO</name>